<dbReference type="GO" id="GO:0003700">
    <property type="term" value="F:DNA-binding transcription factor activity"/>
    <property type="evidence" value="ECO:0007669"/>
    <property type="project" value="InterPro"/>
</dbReference>
<evidence type="ECO:0000256" key="2">
    <source>
        <dbReference type="ARBA" id="ARBA00023015"/>
    </source>
</evidence>
<dbReference type="RefSeq" id="WP_212933862.1">
    <property type="nucleotide sequence ID" value="NZ_BORC01000004.1"/>
</dbReference>
<dbReference type="InterPro" id="IPR009057">
    <property type="entry name" value="Homeodomain-like_sf"/>
</dbReference>
<dbReference type="GO" id="GO:0003677">
    <property type="term" value="F:DNA binding"/>
    <property type="evidence" value="ECO:0007669"/>
    <property type="project" value="UniProtKB-UniRule"/>
</dbReference>
<dbReference type="PANTHER" id="PTHR43479:SF11">
    <property type="entry name" value="ACREF_ENVCD OPERON REPRESSOR-RELATED"/>
    <property type="match status" value="1"/>
</dbReference>
<evidence type="ECO:0000256" key="3">
    <source>
        <dbReference type="ARBA" id="ARBA00023125"/>
    </source>
</evidence>
<evidence type="ECO:0000256" key="5">
    <source>
        <dbReference type="PROSITE-ProRule" id="PRU00335"/>
    </source>
</evidence>
<dbReference type="PANTHER" id="PTHR43479">
    <property type="entry name" value="ACREF/ENVCD OPERON REPRESSOR-RELATED"/>
    <property type="match status" value="1"/>
</dbReference>
<feature type="domain" description="HTH tetR-type" evidence="6">
    <location>
        <begin position="6"/>
        <end position="66"/>
    </location>
</feature>
<dbReference type="AlphaFoldDB" id="A0A919WIU5"/>
<protein>
    <recommendedName>
        <fullName evidence="6">HTH tetR-type domain-containing protein</fullName>
    </recommendedName>
</protein>
<dbReference type="SUPFAM" id="SSF48498">
    <property type="entry name" value="Tetracyclin repressor-like, C-terminal domain"/>
    <property type="match status" value="1"/>
</dbReference>
<dbReference type="PRINTS" id="PR00455">
    <property type="entry name" value="HTHTETR"/>
</dbReference>
<name>A0A919WIU5_9BACI</name>
<evidence type="ECO:0000256" key="1">
    <source>
        <dbReference type="ARBA" id="ARBA00022491"/>
    </source>
</evidence>
<sequence length="193" mass="22065">MNKHHVNTKQLIMEKAGSLFMTKGYNGVSVNDICKEAGVSKGSLYHHFQSKEQLLLDVIEEDAKKWQKKWEHLTKSRQLATEQLVLLAEHYAEDFQNPLSTALEEFARSQVITEEILAKITSINEVTLQACRSVIKKGMEQGEFQNRNLEDTVLIVSSTLEGLGKIYYTNNKKENKRIYRQAVQLLLDGLSTH</sequence>
<keyword evidence="3 5" id="KW-0238">DNA-binding</keyword>
<evidence type="ECO:0000259" key="6">
    <source>
        <dbReference type="PROSITE" id="PS50977"/>
    </source>
</evidence>
<proteinExistence type="predicted"/>
<dbReference type="Gene3D" id="1.10.357.10">
    <property type="entry name" value="Tetracycline Repressor, domain 2"/>
    <property type="match status" value="1"/>
</dbReference>
<dbReference type="PROSITE" id="PS50977">
    <property type="entry name" value="HTH_TETR_2"/>
    <property type="match status" value="1"/>
</dbReference>
<dbReference type="PROSITE" id="PS01081">
    <property type="entry name" value="HTH_TETR_1"/>
    <property type="match status" value="1"/>
</dbReference>
<feature type="DNA-binding region" description="H-T-H motif" evidence="5">
    <location>
        <begin position="29"/>
        <end position="48"/>
    </location>
</feature>
<dbReference type="FunFam" id="1.10.10.60:FF:000141">
    <property type="entry name" value="TetR family transcriptional regulator"/>
    <property type="match status" value="1"/>
</dbReference>
<dbReference type="SUPFAM" id="SSF46689">
    <property type="entry name" value="Homeodomain-like"/>
    <property type="match status" value="1"/>
</dbReference>
<dbReference type="InterPro" id="IPR036271">
    <property type="entry name" value="Tet_transcr_reg_TetR-rel_C_sf"/>
</dbReference>
<keyword evidence="2" id="KW-0805">Transcription regulation</keyword>
<dbReference type="InterPro" id="IPR023772">
    <property type="entry name" value="DNA-bd_HTH_TetR-type_CS"/>
</dbReference>
<dbReference type="EMBL" id="BORC01000004">
    <property type="protein sequence ID" value="GIN62588.1"/>
    <property type="molecule type" value="Genomic_DNA"/>
</dbReference>
<evidence type="ECO:0000313" key="7">
    <source>
        <dbReference type="EMBL" id="GIN62588.1"/>
    </source>
</evidence>
<comment type="caution">
    <text evidence="7">The sequence shown here is derived from an EMBL/GenBank/DDBJ whole genome shotgun (WGS) entry which is preliminary data.</text>
</comment>
<dbReference type="GO" id="GO:0045892">
    <property type="term" value="P:negative regulation of DNA-templated transcription"/>
    <property type="evidence" value="ECO:0007669"/>
    <property type="project" value="InterPro"/>
</dbReference>
<keyword evidence="1" id="KW-0678">Repressor</keyword>
<keyword evidence="8" id="KW-1185">Reference proteome</keyword>
<keyword evidence="4" id="KW-0804">Transcription</keyword>
<dbReference type="Gene3D" id="1.10.10.60">
    <property type="entry name" value="Homeodomain-like"/>
    <property type="match status" value="1"/>
</dbReference>
<evidence type="ECO:0000313" key="8">
    <source>
        <dbReference type="Proteomes" id="UP000682111"/>
    </source>
</evidence>
<evidence type="ECO:0000256" key="4">
    <source>
        <dbReference type="ARBA" id="ARBA00023163"/>
    </source>
</evidence>
<dbReference type="InterPro" id="IPR050624">
    <property type="entry name" value="HTH-type_Tx_Regulator"/>
</dbReference>
<dbReference type="Pfam" id="PF08360">
    <property type="entry name" value="TetR_C_5"/>
    <property type="match status" value="1"/>
</dbReference>
<reference evidence="7" key="1">
    <citation type="submission" date="2021-03" db="EMBL/GenBank/DDBJ databases">
        <title>Antimicrobial resistance genes in bacteria isolated from Japanese honey, and their potential for conferring macrolide and lincosamide resistance in the American foulbrood pathogen Paenibacillus larvae.</title>
        <authorList>
            <person name="Okamoto M."/>
            <person name="Kumagai M."/>
            <person name="Kanamori H."/>
            <person name="Takamatsu D."/>
        </authorList>
    </citation>
    <scope>NUCLEOTIDE SEQUENCE</scope>
    <source>
        <strain evidence="7">J27TS8</strain>
    </source>
</reference>
<accession>A0A919WIU5</accession>
<dbReference type="InterPro" id="IPR001647">
    <property type="entry name" value="HTH_TetR"/>
</dbReference>
<dbReference type="Pfam" id="PF00440">
    <property type="entry name" value="TetR_N"/>
    <property type="match status" value="1"/>
</dbReference>
<dbReference type="Proteomes" id="UP000682111">
    <property type="component" value="Unassembled WGS sequence"/>
</dbReference>
<organism evidence="7 8">
    <name type="scientific">Robertmurraya siralis</name>
    <dbReference type="NCBI Taxonomy" id="77777"/>
    <lineage>
        <taxon>Bacteria</taxon>
        <taxon>Bacillati</taxon>
        <taxon>Bacillota</taxon>
        <taxon>Bacilli</taxon>
        <taxon>Bacillales</taxon>
        <taxon>Bacillaceae</taxon>
        <taxon>Robertmurraya</taxon>
    </lineage>
</organism>
<dbReference type="InterPro" id="IPR013571">
    <property type="entry name" value="Tscrpt_reg_QacR_C"/>
</dbReference>
<gene>
    <name evidence="7" type="ORF">J27TS8_25810</name>
</gene>